<dbReference type="GO" id="GO:0080120">
    <property type="term" value="P:CAAX-box protein maturation"/>
    <property type="evidence" value="ECO:0007669"/>
    <property type="project" value="UniProtKB-ARBA"/>
</dbReference>
<feature type="transmembrane region" description="Helical" evidence="1">
    <location>
        <begin position="74"/>
        <end position="96"/>
    </location>
</feature>
<sequence>MRDAPADRVTAAPPAVPARRRIVAEIVIVLGLSLGMSALYSIVTLINRATYETPLADQTATIVASRDSRPIFDLLYQLLGIASDLFPVALVCFLLWSATKPHLGRLGIDAKHPVRDTLFGLGLALPIGIAGLGIFLAGRALGIGVGISASNLTEQWWTIPVLLLTAARAAIQEEVIMIGYLFARLGDLRFGRWAIILTSAAIRGTYHLYQGYGAFVANFAMGVVFGWLYTRGAERRVIPFVVTHFAIDAVVLVGAPAAANAWPELFAPPT</sequence>
<organism evidence="3 4">
    <name type="scientific">Pseudolysinimonas yzui</name>
    <dbReference type="NCBI Taxonomy" id="2708254"/>
    <lineage>
        <taxon>Bacteria</taxon>
        <taxon>Bacillati</taxon>
        <taxon>Actinomycetota</taxon>
        <taxon>Actinomycetes</taxon>
        <taxon>Micrococcales</taxon>
        <taxon>Microbacteriaceae</taxon>
        <taxon>Pseudolysinimonas</taxon>
    </lineage>
</organism>
<feature type="transmembrane region" description="Helical" evidence="1">
    <location>
        <begin position="22"/>
        <end position="46"/>
    </location>
</feature>
<feature type="transmembrane region" description="Helical" evidence="1">
    <location>
        <begin position="117"/>
        <end position="137"/>
    </location>
</feature>
<keyword evidence="4" id="KW-1185">Reference proteome</keyword>
<reference evidence="3" key="2">
    <citation type="submission" date="2020-09" db="EMBL/GenBank/DDBJ databases">
        <authorList>
            <person name="Sun Q."/>
            <person name="Zhou Y."/>
        </authorList>
    </citation>
    <scope>NUCLEOTIDE SEQUENCE</scope>
    <source>
        <strain evidence="3">CGMCC 1.16548</strain>
    </source>
</reference>
<keyword evidence="1" id="KW-0472">Membrane</keyword>
<comment type="caution">
    <text evidence="3">The sequence shown here is derived from an EMBL/GenBank/DDBJ whole genome shotgun (WGS) entry which is preliminary data.</text>
</comment>
<reference evidence="3" key="1">
    <citation type="journal article" date="2014" name="Int. J. Syst. Evol. Microbiol.">
        <title>Complete genome sequence of Corynebacterium casei LMG S-19264T (=DSM 44701T), isolated from a smear-ripened cheese.</title>
        <authorList>
            <consortium name="US DOE Joint Genome Institute (JGI-PGF)"/>
            <person name="Walter F."/>
            <person name="Albersmeier A."/>
            <person name="Kalinowski J."/>
            <person name="Ruckert C."/>
        </authorList>
    </citation>
    <scope>NUCLEOTIDE SEQUENCE</scope>
    <source>
        <strain evidence="3">CGMCC 1.16548</strain>
    </source>
</reference>
<feature type="transmembrane region" description="Helical" evidence="1">
    <location>
        <begin position="212"/>
        <end position="230"/>
    </location>
</feature>
<name>A0A8J3GQV1_9MICO</name>
<protein>
    <submittedName>
        <fullName evidence="3">CAAX amino protease</fullName>
    </submittedName>
</protein>
<gene>
    <name evidence="3" type="ORF">GCM10011600_18850</name>
</gene>
<dbReference type="Proteomes" id="UP000617531">
    <property type="component" value="Unassembled WGS sequence"/>
</dbReference>
<accession>A0A8J3GQV1</accession>
<dbReference type="Pfam" id="PF02517">
    <property type="entry name" value="Rce1-like"/>
    <property type="match status" value="1"/>
</dbReference>
<dbReference type="EMBL" id="BNAI01000003">
    <property type="protein sequence ID" value="GHF18145.1"/>
    <property type="molecule type" value="Genomic_DNA"/>
</dbReference>
<dbReference type="InterPro" id="IPR003675">
    <property type="entry name" value="Rce1/LyrA-like_dom"/>
</dbReference>
<keyword evidence="1" id="KW-1133">Transmembrane helix</keyword>
<evidence type="ECO:0000313" key="4">
    <source>
        <dbReference type="Proteomes" id="UP000617531"/>
    </source>
</evidence>
<dbReference type="GO" id="GO:0006508">
    <property type="term" value="P:proteolysis"/>
    <property type="evidence" value="ECO:0007669"/>
    <property type="project" value="UniProtKB-KW"/>
</dbReference>
<dbReference type="AlphaFoldDB" id="A0A8J3GQV1"/>
<keyword evidence="1" id="KW-0812">Transmembrane</keyword>
<evidence type="ECO:0000256" key="1">
    <source>
        <dbReference type="SAM" id="Phobius"/>
    </source>
</evidence>
<feature type="domain" description="CAAX prenyl protease 2/Lysostaphin resistance protein A-like" evidence="2">
    <location>
        <begin position="156"/>
        <end position="250"/>
    </location>
</feature>
<feature type="transmembrane region" description="Helical" evidence="1">
    <location>
        <begin position="237"/>
        <end position="259"/>
    </location>
</feature>
<keyword evidence="3" id="KW-0645">Protease</keyword>
<dbReference type="RefSeq" id="WP_229842019.1">
    <property type="nucleotide sequence ID" value="NZ_BNAI01000003.1"/>
</dbReference>
<keyword evidence="3" id="KW-0378">Hydrolase</keyword>
<dbReference type="GO" id="GO:0004175">
    <property type="term" value="F:endopeptidase activity"/>
    <property type="evidence" value="ECO:0007669"/>
    <property type="project" value="UniProtKB-ARBA"/>
</dbReference>
<evidence type="ECO:0000313" key="3">
    <source>
        <dbReference type="EMBL" id="GHF18145.1"/>
    </source>
</evidence>
<evidence type="ECO:0000259" key="2">
    <source>
        <dbReference type="Pfam" id="PF02517"/>
    </source>
</evidence>
<proteinExistence type="predicted"/>